<proteinExistence type="predicted"/>
<dbReference type="Proteomes" id="UP000839052">
    <property type="component" value="Chromosome"/>
</dbReference>
<gene>
    <name evidence="1" type="ORF">NTG6680_2837</name>
</gene>
<dbReference type="EMBL" id="OU912926">
    <property type="protein sequence ID" value="CAG9934086.1"/>
    <property type="molecule type" value="Genomic_DNA"/>
</dbReference>
<sequence length="66" mass="7435">MGGLEALGSILSVAATNNGLEVDKRHIGDIGCLIQHLAVEAQFMYEIFDWYELALSEQEKRVKKKR</sequence>
<name>A0ABN8AMP1_9PROT</name>
<organism evidence="1 2">
    <name type="scientific">Candidatus Nitrotoga arctica</name>
    <dbReference type="NCBI Taxonomy" id="453162"/>
    <lineage>
        <taxon>Bacteria</taxon>
        <taxon>Pseudomonadati</taxon>
        <taxon>Pseudomonadota</taxon>
        <taxon>Betaproteobacteria</taxon>
        <taxon>Nitrosomonadales</taxon>
        <taxon>Gallionellaceae</taxon>
        <taxon>Candidatus Nitrotoga</taxon>
    </lineage>
</organism>
<evidence type="ECO:0000313" key="2">
    <source>
        <dbReference type="Proteomes" id="UP000839052"/>
    </source>
</evidence>
<dbReference type="RefSeq" id="WP_239797769.1">
    <property type="nucleotide sequence ID" value="NZ_OU912926.1"/>
</dbReference>
<accession>A0ABN8AMP1</accession>
<protein>
    <submittedName>
        <fullName evidence="1">Uncharacterized protein</fullName>
    </submittedName>
</protein>
<evidence type="ECO:0000313" key="1">
    <source>
        <dbReference type="EMBL" id="CAG9934086.1"/>
    </source>
</evidence>
<reference evidence="1 2" key="1">
    <citation type="submission" date="2021-10" db="EMBL/GenBank/DDBJ databases">
        <authorList>
            <person name="Koch H."/>
        </authorList>
    </citation>
    <scope>NUCLEOTIDE SEQUENCE [LARGE SCALE GENOMIC DNA]</scope>
    <source>
        <strain evidence="1">6680</strain>
    </source>
</reference>
<keyword evidence="2" id="KW-1185">Reference proteome</keyword>